<sequence length="332" mass="36309">MIHDAKTTAGGCELLLLVCLPARLHQVLSAVHLQPVNSQPSAHDETSQSSSSTVQNSAGKSGFSARLTQKRHRRFAERQSASTPASKRTQHDNDKLNNQFASTRSTRREEKRKSISLPLHPALGFHNPICARIGILASTSSPTKSQAHAHQPTTRPSSSQSLLPPSSSTSIHPHGNLPTPAVPVCIFTSLSNPRRPRQTGRPATGYSRVWKPPQIEHAPVPSADNLPPSWIPVNCWSTYPARLLLASRNTRPSRVSLFCGRAEWARRYARRLAGTSSSAIFVAAVYPICTADEFALLSAGRGWSTAPKGRTSSVNHSFQTLRLERLRFMLTT</sequence>
<feature type="region of interest" description="Disordered" evidence="1">
    <location>
        <begin position="37"/>
        <end position="115"/>
    </location>
</feature>
<feature type="region of interest" description="Disordered" evidence="1">
    <location>
        <begin position="190"/>
        <end position="210"/>
    </location>
</feature>
<gene>
    <name evidence="3" type="ORF">HDK90DRAFT_461080</name>
</gene>
<keyword evidence="4" id="KW-1185">Reference proteome</keyword>
<dbReference type="EMBL" id="JBBWRZ010000001">
    <property type="protein sequence ID" value="KAK8246221.1"/>
    <property type="molecule type" value="Genomic_DNA"/>
</dbReference>
<feature type="compositionally biased region" description="Low complexity" evidence="1">
    <location>
        <begin position="47"/>
        <end position="57"/>
    </location>
</feature>
<comment type="caution">
    <text evidence="3">The sequence shown here is derived from an EMBL/GenBank/DDBJ whole genome shotgun (WGS) entry which is preliminary data.</text>
</comment>
<accession>A0ABR1Z1P7</accession>
<evidence type="ECO:0000313" key="4">
    <source>
        <dbReference type="Proteomes" id="UP001492380"/>
    </source>
</evidence>
<protein>
    <submittedName>
        <fullName evidence="3">Uncharacterized protein</fullName>
    </submittedName>
</protein>
<name>A0ABR1Z1P7_9PEZI</name>
<organism evidence="3 4">
    <name type="scientific">Phyllosticta capitalensis</name>
    <dbReference type="NCBI Taxonomy" id="121624"/>
    <lineage>
        <taxon>Eukaryota</taxon>
        <taxon>Fungi</taxon>
        <taxon>Dikarya</taxon>
        <taxon>Ascomycota</taxon>
        <taxon>Pezizomycotina</taxon>
        <taxon>Dothideomycetes</taxon>
        <taxon>Dothideomycetes incertae sedis</taxon>
        <taxon>Botryosphaeriales</taxon>
        <taxon>Phyllostictaceae</taxon>
        <taxon>Phyllosticta</taxon>
    </lineage>
</organism>
<proteinExistence type="predicted"/>
<dbReference type="Proteomes" id="UP001492380">
    <property type="component" value="Unassembled WGS sequence"/>
</dbReference>
<evidence type="ECO:0000256" key="1">
    <source>
        <dbReference type="SAM" id="MobiDB-lite"/>
    </source>
</evidence>
<evidence type="ECO:0000256" key="2">
    <source>
        <dbReference type="SAM" id="SignalP"/>
    </source>
</evidence>
<feature type="chain" id="PRO_5046971575" evidence="2">
    <location>
        <begin position="30"/>
        <end position="332"/>
    </location>
</feature>
<keyword evidence="2" id="KW-0732">Signal</keyword>
<reference evidence="3 4" key="1">
    <citation type="submission" date="2024-04" db="EMBL/GenBank/DDBJ databases">
        <title>Phyllosticta paracitricarpa is synonymous to the EU quarantine fungus P. citricarpa based on phylogenomic analyses.</title>
        <authorList>
            <consortium name="Lawrence Berkeley National Laboratory"/>
            <person name="Van Ingen-Buijs V.A."/>
            <person name="Van Westerhoven A.C."/>
            <person name="Haridas S."/>
            <person name="Skiadas P."/>
            <person name="Martin F."/>
            <person name="Groenewald J.Z."/>
            <person name="Crous P.W."/>
            <person name="Seidl M.F."/>
        </authorList>
    </citation>
    <scope>NUCLEOTIDE SEQUENCE [LARGE SCALE GENOMIC DNA]</scope>
    <source>
        <strain evidence="3 4">CBS 123374</strain>
    </source>
</reference>
<feature type="compositionally biased region" description="Low complexity" evidence="1">
    <location>
        <begin position="151"/>
        <end position="170"/>
    </location>
</feature>
<evidence type="ECO:0000313" key="3">
    <source>
        <dbReference type="EMBL" id="KAK8246221.1"/>
    </source>
</evidence>
<feature type="signal peptide" evidence="2">
    <location>
        <begin position="1"/>
        <end position="29"/>
    </location>
</feature>
<feature type="region of interest" description="Disordered" evidence="1">
    <location>
        <begin position="141"/>
        <end position="175"/>
    </location>
</feature>